<evidence type="ECO:0000313" key="1">
    <source>
        <dbReference type="EMBL" id="AZN65221.1"/>
    </source>
</evidence>
<accession>A0A3Q8XF54</accession>
<organism evidence="1 2">
    <name type="scientific">Acinetobacter johnsonii</name>
    <dbReference type="NCBI Taxonomy" id="40214"/>
    <lineage>
        <taxon>Bacteria</taxon>
        <taxon>Pseudomonadati</taxon>
        <taxon>Pseudomonadota</taxon>
        <taxon>Gammaproteobacteria</taxon>
        <taxon>Moraxellales</taxon>
        <taxon>Moraxellaceae</taxon>
        <taxon>Acinetobacter</taxon>
    </lineage>
</organism>
<dbReference type="RefSeq" id="WP_000764236.1">
    <property type="nucleotide sequence ID" value="NZ_CP022298.1"/>
</dbReference>
<reference evidence="1 2" key="1">
    <citation type="submission" date="2017-06" db="EMBL/GenBank/DDBJ databases">
        <title>Complete Genome Sequence of the Carbazole-Degrading Bacterium Acinetobacter johnsonii IC001.</title>
        <authorList>
            <person name="Vejarano F."/>
            <person name="Suzuki-Minakuchi C."/>
            <person name="Ohtsubo Y."/>
            <person name="Tsuda M."/>
            <person name="Okada K."/>
            <person name="Nojiri H."/>
        </authorList>
    </citation>
    <scope>NUCLEOTIDE SEQUENCE [LARGE SCALE GENOMIC DNA]</scope>
    <source>
        <strain evidence="1 2">IC001</strain>
    </source>
</reference>
<dbReference type="AlphaFoldDB" id="A0A3Q8XF54"/>
<sequence>MKLENAQEQLLELSPLKLSQQFSRDDLLDLRDQLKAKRAGLIEAKDKCKNGNSIALLNIELSQVNSMLTRINQTVTLLDQDAKIMKKNNHSAQELAMRFFKVAEKELDSKTFNKIKEKAKVA</sequence>
<protein>
    <submittedName>
        <fullName evidence="1">Uncharacterized protein</fullName>
    </submittedName>
</protein>
<dbReference type="Proteomes" id="UP000276980">
    <property type="component" value="Chromosome"/>
</dbReference>
<dbReference type="EMBL" id="CP022298">
    <property type="protein sequence ID" value="AZN65221.1"/>
    <property type="molecule type" value="Genomic_DNA"/>
</dbReference>
<gene>
    <name evidence="1" type="ORF">CFH90_14800</name>
</gene>
<evidence type="ECO:0000313" key="2">
    <source>
        <dbReference type="Proteomes" id="UP000276980"/>
    </source>
</evidence>
<proteinExistence type="predicted"/>
<name>A0A3Q8XF54_ACIJO</name>